<comment type="caution">
    <text evidence="2">The sequence shown here is derived from an EMBL/GenBank/DDBJ whole genome shotgun (WGS) entry which is preliminary data.</text>
</comment>
<sequence>RLRGIKQLGTTYLVYHCAHHTRFEHSLGCLSVAQDIIDAVDKNPYPGKKLNQYDKFIIRLCALIHDIVYIPFGHTLEDEGNLFDSQWKDKDRCKYFLNEKRGVGKVIMDNKILNELNKLGHSEFNPKDVIERMKDIFISLESKQVEKNP</sequence>
<dbReference type="PANTHER" id="PTHR11373:SF4">
    <property type="entry name" value="DEOXYNUCLEOSIDE TRIPHOSPHATE TRIPHOSPHOHYDROLASE SAMHD1"/>
    <property type="match status" value="1"/>
</dbReference>
<gene>
    <name evidence="2" type="ORF">S03H2_68964</name>
</gene>
<dbReference type="PANTHER" id="PTHR11373">
    <property type="entry name" value="DEOXYNUCLEOSIDE TRIPHOSPHATE TRIPHOSPHOHYDROLASE"/>
    <property type="match status" value="1"/>
</dbReference>
<reference evidence="2" key="1">
    <citation type="journal article" date="2014" name="Front. Microbiol.">
        <title>High frequency of phylogenetically diverse reductive dehalogenase-homologous genes in deep subseafloor sedimentary metagenomes.</title>
        <authorList>
            <person name="Kawai M."/>
            <person name="Futagami T."/>
            <person name="Toyoda A."/>
            <person name="Takaki Y."/>
            <person name="Nishi S."/>
            <person name="Hori S."/>
            <person name="Arai W."/>
            <person name="Tsubouchi T."/>
            <person name="Morono Y."/>
            <person name="Uchiyama I."/>
            <person name="Ito T."/>
            <person name="Fujiyama A."/>
            <person name="Inagaki F."/>
            <person name="Takami H."/>
        </authorList>
    </citation>
    <scope>NUCLEOTIDE SEQUENCE</scope>
    <source>
        <strain evidence="2">Expedition CK06-06</strain>
    </source>
</reference>
<feature type="non-terminal residue" evidence="2">
    <location>
        <position position="1"/>
    </location>
</feature>
<dbReference type="CDD" id="cd00077">
    <property type="entry name" value="HDc"/>
    <property type="match status" value="1"/>
</dbReference>
<dbReference type="InterPro" id="IPR050135">
    <property type="entry name" value="dGTPase-like"/>
</dbReference>
<evidence type="ECO:0000259" key="1">
    <source>
        <dbReference type="Pfam" id="PF01966"/>
    </source>
</evidence>
<proteinExistence type="predicted"/>
<feature type="non-terminal residue" evidence="2">
    <location>
        <position position="149"/>
    </location>
</feature>
<dbReference type="SUPFAM" id="SSF109604">
    <property type="entry name" value="HD-domain/PDEase-like"/>
    <property type="match status" value="1"/>
</dbReference>
<accession>X1LH71</accession>
<protein>
    <recommendedName>
        <fullName evidence="1">HD domain-containing protein</fullName>
    </recommendedName>
</protein>
<dbReference type="InterPro" id="IPR003607">
    <property type="entry name" value="HD/PDEase_dom"/>
</dbReference>
<dbReference type="GO" id="GO:0008832">
    <property type="term" value="F:dGTPase activity"/>
    <property type="evidence" value="ECO:0007669"/>
    <property type="project" value="TreeGrafter"/>
</dbReference>
<dbReference type="AlphaFoldDB" id="X1LH71"/>
<name>X1LH71_9ZZZZ</name>
<organism evidence="2">
    <name type="scientific">marine sediment metagenome</name>
    <dbReference type="NCBI Taxonomy" id="412755"/>
    <lineage>
        <taxon>unclassified sequences</taxon>
        <taxon>metagenomes</taxon>
        <taxon>ecological metagenomes</taxon>
    </lineage>
</organism>
<feature type="domain" description="HD" evidence="1">
    <location>
        <begin position="22"/>
        <end position="79"/>
    </location>
</feature>
<evidence type="ECO:0000313" key="2">
    <source>
        <dbReference type="EMBL" id="GAH93478.1"/>
    </source>
</evidence>
<dbReference type="GO" id="GO:0006203">
    <property type="term" value="P:dGTP catabolic process"/>
    <property type="evidence" value="ECO:0007669"/>
    <property type="project" value="TreeGrafter"/>
</dbReference>
<dbReference type="InterPro" id="IPR006674">
    <property type="entry name" value="HD_domain"/>
</dbReference>
<dbReference type="Pfam" id="PF01966">
    <property type="entry name" value="HD"/>
    <property type="match status" value="1"/>
</dbReference>
<dbReference type="Gene3D" id="1.10.3210.10">
    <property type="entry name" value="Hypothetical protein af1432"/>
    <property type="match status" value="1"/>
</dbReference>
<dbReference type="EMBL" id="BARU01045455">
    <property type="protein sequence ID" value="GAH93478.1"/>
    <property type="molecule type" value="Genomic_DNA"/>
</dbReference>